<reference evidence="2" key="1">
    <citation type="journal article" date="2015" name="Nature">
        <title>Complex archaea that bridge the gap between prokaryotes and eukaryotes.</title>
        <authorList>
            <person name="Spang A."/>
            <person name="Saw J.H."/>
            <person name="Jorgensen S.L."/>
            <person name="Zaremba-Niedzwiedzka K."/>
            <person name="Martijn J."/>
            <person name="Lind A.E."/>
            <person name="van Eijk R."/>
            <person name="Schleper C."/>
            <person name="Guy L."/>
            <person name="Ettema T.J."/>
        </authorList>
    </citation>
    <scope>NUCLEOTIDE SEQUENCE</scope>
</reference>
<feature type="non-terminal residue" evidence="2">
    <location>
        <position position="157"/>
    </location>
</feature>
<comment type="caution">
    <text evidence="2">The sequence shown here is derived from an EMBL/GenBank/DDBJ whole genome shotgun (WGS) entry which is preliminary data.</text>
</comment>
<feature type="compositionally biased region" description="Basic and acidic residues" evidence="1">
    <location>
        <begin position="76"/>
        <end position="87"/>
    </location>
</feature>
<proteinExistence type="predicted"/>
<evidence type="ECO:0000256" key="1">
    <source>
        <dbReference type="SAM" id="MobiDB-lite"/>
    </source>
</evidence>
<evidence type="ECO:0000313" key="2">
    <source>
        <dbReference type="EMBL" id="KKK68411.1"/>
    </source>
</evidence>
<feature type="compositionally biased region" description="Basic and acidic residues" evidence="1">
    <location>
        <begin position="30"/>
        <end position="48"/>
    </location>
</feature>
<sequence>MKLNKKILDARRFDLTTKKAALIGDFLDDEEKKEVGGEPQFPKEDKLTPVKPLPGAPKGMKGEVEEAYTPMSAAEIAEKRKEHEQGKPIEPTSPVEEDKGEKDTPDMPTGFRDIMKDLLKSETPEGKKEQSQQAKYGPPEKIQETVNILKEFYGAQL</sequence>
<dbReference type="EMBL" id="LAZR01059151">
    <property type="protein sequence ID" value="KKK68411.1"/>
    <property type="molecule type" value="Genomic_DNA"/>
</dbReference>
<feature type="region of interest" description="Disordered" evidence="1">
    <location>
        <begin position="26"/>
        <end position="142"/>
    </location>
</feature>
<gene>
    <name evidence="2" type="ORF">LCGC14_2944330</name>
</gene>
<accession>A0A0F9A859</accession>
<feature type="compositionally biased region" description="Basic and acidic residues" evidence="1">
    <location>
        <begin position="113"/>
        <end position="130"/>
    </location>
</feature>
<dbReference type="AlphaFoldDB" id="A0A0F9A859"/>
<protein>
    <submittedName>
        <fullName evidence="2">Uncharacterized protein</fullName>
    </submittedName>
</protein>
<feature type="compositionally biased region" description="Basic and acidic residues" evidence="1">
    <location>
        <begin position="96"/>
        <end position="105"/>
    </location>
</feature>
<organism evidence="2">
    <name type="scientific">marine sediment metagenome</name>
    <dbReference type="NCBI Taxonomy" id="412755"/>
    <lineage>
        <taxon>unclassified sequences</taxon>
        <taxon>metagenomes</taxon>
        <taxon>ecological metagenomes</taxon>
    </lineage>
</organism>
<name>A0A0F9A859_9ZZZZ</name>